<reference evidence="7" key="1">
    <citation type="submission" date="2021-03" db="EMBL/GenBank/DDBJ databases">
        <title>Chromosome level genome of the anhydrobiotic midge Polypedilum vanderplanki.</title>
        <authorList>
            <person name="Yoshida Y."/>
            <person name="Kikawada T."/>
            <person name="Gusev O."/>
        </authorList>
    </citation>
    <scope>NUCLEOTIDE SEQUENCE</scope>
    <source>
        <strain evidence="7">NIAS01</strain>
        <tissue evidence="7">Whole body or cell culture</tissue>
    </source>
</reference>
<evidence type="ECO:0000256" key="4">
    <source>
        <dbReference type="ARBA" id="ARBA00023134"/>
    </source>
</evidence>
<evidence type="ECO:0000313" key="8">
    <source>
        <dbReference type="Proteomes" id="UP001107558"/>
    </source>
</evidence>
<dbReference type="GO" id="GO:0005737">
    <property type="term" value="C:cytoplasm"/>
    <property type="evidence" value="ECO:0007669"/>
    <property type="project" value="UniProtKB-SubCell"/>
</dbReference>
<accession>A0A9J6CIF2</accession>
<dbReference type="InterPro" id="IPR009001">
    <property type="entry name" value="Transl_elong_EF1A/Init_IF2_C"/>
</dbReference>
<dbReference type="OrthoDB" id="248233at2759"/>
<evidence type="ECO:0000259" key="6">
    <source>
        <dbReference type="PROSITE" id="PS51722"/>
    </source>
</evidence>
<keyword evidence="4" id="KW-0342">GTP-binding</keyword>
<dbReference type="AlphaFoldDB" id="A0A9J6CIF2"/>
<evidence type="ECO:0000256" key="2">
    <source>
        <dbReference type="ARBA" id="ARBA00007249"/>
    </source>
</evidence>
<evidence type="ECO:0000256" key="5">
    <source>
        <dbReference type="SAM" id="MobiDB-lite"/>
    </source>
</evidence>
<dbReference type="Gene3D" id="2.40.30.10">
    <property type="entry name" value="Translation factors"/>
    <property type="match status" value="1"/>
</dbReference>
<dbReference type="GO" id="GO:0005525">
    <property type="term" value="F:GTP binding"/>
    <property type="evidence" value="ECO:0007669"/>
    <property type="project" value="UniProtKB-KW"/>
</dbReference>
<comment type="subcellular location">
    <subcellularLocation>
        <location evidence="1">Cytoplasm</location>
    </subcellularLocation>
</comment>
<comment type="caution">
    <text evidence="7">The sequence shown here is derived from an EMBL/GenBank/DDBJ whole genome shotgun (WGS) entry which is preliminary data.</text>
</comment>
<dbReference type="Pfam" id="PF00009">
    <property type="entry name" value="GTP_EFTU"/>
    <property type="match status" value="1"/>
</dbReference>
<dbReference type="SUPFAM" id="SSF50447">
    <property type="entry name" value="Translation proteins"/>
    <property type="match status" value="1"/>
</dbReference>
<keyword evidence="3" id="KW-0547">Nucleotide-binding</keyword>
<dbReference type="Proteomes" id="UP001107558">
    <property type="component" value="Chromosome 1"/>
</dbReference>
<dbReference type="GO" id="GO:0003746">
    <property type="term" value="F:translation elongation factor activity"/>
    <property type="evidence" value="ECO:0007669"/>
    <property type="project" value="TreeGrafter"/>
</dbReference>
<dbReference type="PANTHER" id="PTHR43721">
    <property type="entry name" value="ELONGATION FACTOR TU-RELATED"/>
    <property type="match status" value="1"/>
</dbReference>
<dbReference type="SUPFAM" id="SSF52540">
    <property type="entry name" value="P-loop containing nucleoside triphosphate hydrolases"/>
    <property type="match status" value="1"/>
</dbReference>
<feature type="region of interest" description="Disordered" evidence="5">
    <location>
        <begin position="1"/>
        <end position="38"/>
    </location>
</feature>
<sequence>MDFLSLFDPSSDTQTDETDTETFSSSDTDSIDKYLPDTAKLPPEPEFGNIEYKLKLINPSKQRLDHLVTQMKWRLQEGDGECFYQIGVSDNGTLHGLTVEDMNLSLNTLKLMASQLCATTAVLKRKILSTGKSCCEVLVRKFSDIRNIEEIRISLMGSVDSGKSSLIGVLTQGELDNGRGKARLNMFRHFHEIKTGRTSCVSHEVLGFDENGNVINYKNKYNEMMTAEKIGERSKKLISFMDLAGHRRYMKTTIQAVSGYAPHFISLVIASGSLNQMTIENLQIIKAFKIPFFVILTKIDMISPHEAGTIKQLFQLLNDVDKNKTPLVIESTNDFRLLEDGNSKNYIPIFCVSNVTGAGLNLVQDYLYKLSPNINENERKRLEKESPEFHIDEIFRVQGVGTIFGGLNLKGIIYENMRVKVGPGPNGEFYKGVIKSIHRNKFPCKEIRPNQSASICLSLNDETPILRSGMVLIADNDECELSSVFFQATVAVIQHSSSKGIKKGFQTTVHMGSIRQTAVFEGIFARDSLKANETGSCLFRFLVRPEFVKVGMSLLFRDGKTKGVGVVTQIFPLHDA</sequence>
<protein>
    <recommendedName>
        <fullName evidence="6">Tr-type G domain-containing protein</fullName>
    </recommendedName>
</protein>
<dbReference type="EMBL" id="JADBJN010000001">
    <property type="protein sequence ID" value="KAG5681741.1"/>
    <property type="molecule type" value="Genomic_DNA"/>
</dbReference>
<dbReference type="Gene3D" id="3.40.50.300">
    <property type="entry name" value="P-loop containing nucleotide triphosphate hydrolases"/>
    <property type="match status" value="1"/>
</dbReference>
<gene>
    <name evidence="7" type="ORF">PVAND_011150</name>
</gene>
<organism evidence="7 8">
    <name type="scientific">Polypedilum vanderplanki</name>
    <name type="common">Sleeping chironomid midge</name>
    <dbReference type="NCBI Taxonomy" id="319348"/>
    <lineage>
        <taxon>Eukaryota</taxon>
        <taxon>Metazoa</taxon>
        <taxon>Ecdysozoa</taxon>
        <taxon>Arthropoda</taxon>
        <taxon>Hexapoda</taxon>
        <taxon>Insecta</taxon>
        <taxon>Pterygota</taxon>
        <taxon>Neoptera</taxon>
        <taxon>Endopterygota</taxon>
        <taxon>Diptera</taxon>
        <taxon>Nematocera</taxon>
        <taxon>Chironomoidea</taxon>
        <taxon>Chironomidae</taxon>
        <taxon>Chironominae</taxon>
        <taxon>Polypedilum</taxon>
        <taxon>Polypedilum</taxon>
    </lineage>
</organism>
<evidence type="ECO:0000256" key="3">
    <source>
        <dbReference type="ARBA" id="ARBA00022741"/>
    </source>
</evidence>
<comment type="similarity">
    <text evidence="2">Belongs to the TRAFAC class translation factor GTPase superfamily. Classic translation factor GTPase family. EF-Tu/EF-1A subfamily.</text>
</comment>
<dbReference type="GO" id="GO:0003924">
    <property type="term" value="F:GTPase activity"/>
    <property type="evidence" value="ECO:0007669"/>
    <property type="project" value="InterPro"/>
</dbReference>
<dbReference type="InterPro" id="IPR050055">
    <property type="entry name" value="EF-Tu_GTPase"/>
</dbReference>
<proteinExistence type="inferred from homology"/>
<name>A0A9J6CIF2_POLVA</name>
<dbReference type="PANTHER" id="PTHR43721:SF3">
    <property type="entry name" value="GTP-BINDING PROTEIN 2"/>
    <property type="match status" value="1"/>
</dbReference>
<dbReference type="CDD" id="cd03708">
    <property type="entry name" value="GTPBP_III"/>
    <property type="match status" value="1"/>
</dbReference>
<dbReference type="InterPro" id="IPR009000">
    <property type="entry name" value="Transl_B-barrel_sf"/>
</dbReference>
<keyword evidence="8" id="KW-1185">Reference proteome</keyword>
<dbReference type="SUPFAM" id="SSF50465">
    <property type="entry name" value="EF-Tu/eEF-1alpha/eIF2-gamma C-terminal domain"/>
    <property type="match status" value="1"/>
</dbReference>
<evidence type="ECO:0000313" key="7">
    <source>
        <dbReference type="EMBL" id="KAG5681741.1"/>
    </source>
</evidence>
<dbReference type="InterPro" id="IPR000795">
    <property type="entry name" value="T_Tr_GTP-bd_dom"/>
</dbReference>
<dbReference type="InterPro" id="IPR027417">
    <property type="entry name" value="P-loop_NTPase"/>
</dbReference>
<dbReference type="PROSITE" id="PS51722">
    <property type="entry name" value="G_TR_2"/>
    <property type="match status" value="1"/>
</dbReference>
<feature type="domain" description="Tr-type G" evidence="6">
    <location>
        <begin position="148"/>
        <end position="376"/>
    </location>
</feature>
<dbReference type="CDD" id="cd03694">
    <property type="entry name" value="GTPBP_II"/>
    <property type="match status" value="1"/>
</dbReference>
<evidence type="ECO:0000256" key="1">
    <source>
        <dbReference type="ARBA" id="ARBA00004496"/>
    </source>
</evidence>